<dbReference type="Proteomes" id="UP001302602">
    <property type="component" value="Unassembled WGS sequence"/>
</dbReference>
<gene>
    <name evidence="1" type="ORF">N657DRAFT_268691</name>
</gene>
<keyword evidence="2" id="KW-1185">Reference proteome</keyword>
<sequence length="225" mass="24276">MFNLEYRLTIAGYARLHGLHTRSSLPQSPVTLLTMRRQRFRTAGIDCRAVECRPIAQGSFEISILGHDPARTAAITQRLLKFLISGPRLCAQPVLRLKLAFSPASFPFSSSFQIPSGIDAEPWNAWAVTVLGQSTSMTTLVSHTHPQFPTSTRSNHGSRSNVDGFLHPCAYQAAICSENLAIPAALGLSPLHAPPPPLPPGATVAQFISMMRNEGSVGTSTCTRG</sequence>
<protein>
    <submittedName>
        <fullName evidence="1">Uncharacterized protein</fullName>
    </submittedName>
</protein>
<evidence type="ECO:0000313" key="1">
    <source>
        <dbReference type="EMBL" id="KAK4125505.1"/>
    </source>
</evidence>
<dbReference type="RefSeq" id="XP_062649276.1">
    <property type="nucleotide sequence ID" value="XM_062786534.1"/>
</dbReference>
<reference evidence="1" key="1">
    <citation type="journal article" date="2023" name="Mol. Phylogenet. Evol.">
        <title>Genome-scale phylogeny and comparative genomics of the fungal order Sordariales.</title>
        <authorList>
            <person name="Hensen N."/>
            <person name="Bonometti L."/>
            <person name="Westerberg I."/>
            <person name="Brannstrom I.O."/>
            <person name="Guillou S."/>
            <person name="Cros-Aarteil S."/>
            <person name="Calhoun S."/>
            <person name="Haridas S."/>
            <person name="Kuo A."/>
            <person name="Mondo S."/>
            <person name="Pangilinan J."/>
            <person name="Riley R."/>
            <person name="LaButti K."/>
            <person name="Andreopoulos B."/>
            <person name="Lipzen A."/>
            <person name="Chen C."/>
            <person name="Yan M."/>
            <person name="Daum C."/>
            <person name="Ng V."/>
            <person name="Clum A."/>
            <person name="Steindorff A."/>
            <person name="Ohm R.A."/>
            <person name="Martin F."/>
            <person name="Silar P."/>
            <person name="Natvig D.O."/>
            <person name="Lalanne C."/>
            <person name="Gautier V."/>
            <person name="Ament-Velasquez S.L."/>
            <person name="Kruys A."/>
            <person name="Hutchinson M.I."/>
            <person name="Powell A.J."/>
            <person name="Barry K."/>
            <person name="Miller A.N."/>
            <person name="Grigoriev I.V."/>
            <person name="Debuchy R."/>
            <person name="Gladieux P."/>
            <person name="Hiltunen Thoren M."/>
            <person name="Johannesson H."/>
        </authorList>
    </citation>
    <scope>NUCLEOTIDE SEQUENCE</scope>
    <source>
        <strain evidence="1">CBS 731.68</strain>
    </source>
</reference>
<dbReference type="AlphaFoldDB" id="A0AAN6U314"/>
<organism evidence="1 2">
    <name type="scientific">Parathielavia appendiculata</name>
    <dbReference type="NCBI Taxonomy" id="2587402"/>
    <lineage>
        <taxon>Eukaryota</taxon>
        <taxon>Fungi</taxon>
        <taxon>Dikarya</taxon>
        <taxon>Ascomycota</taxon>
        <taxon>Pezizomycotina</taxon>
        <taxon>Sordariomycetes</taxon>
        <taxon>Sordariomycetidae</taxon>
        <taxon>Sordariales</taxon>
        <taxon>Chaetomiaceae</taxon>
        <taxon>Parathielavia</taxon>
    </lineage>
</organism>
<evidence type="ECO:0000313" key="2">
    <source>
        <dbReference type="Proteomes" id="UP001302602"/>
    </source>
</evidence>
<comment type="caution">
    <text evidence="1">The sequence shown here is derived from an EMBL/GenBank/DDBJ whole genome shotgun (WGS) entry which is preliminary data.</text>
</comment>
<proteinExistence type="predicted"/>
<dbReference type="GeneID" id="87823302"/>
<accession>A0AAN6U314</accession>
<name>A0AAN6U314_9PEZI</name>
<reference evidence="1" key="2">
    <citation type="submission" date="2023-05" db="EMBL/GenBank/DDBJ databases">
        <authorList>
            <consortium name="Lawrence Berkeley National Laboratory"/>
            <person name="Steindorff A."/>
            <person name="Hensen N."/>
            <person name="Bonometti L."/>
            <person name="Westerberg I."/>
            <person name="Brannstrom I.O."/>
            <person name="Guillou S."/>
            <person name="Cros-Aarteil S."/>
            <person name="Calhoun S."/>
            <person name="Haridas S."/>
            <person name="Kuo A."/>
            <person name="Mondo S."/>
            <person name="Pangilinan J."/>
            <person name="Riley R."/>
            <person name="Labutti K."/>
            <person name="Andreopoulos B."/>
            <person name="Lipzen A."/>
            <person name="Chen C."/>
            <person name="Yanf M."/>
            <person name="Daum C."/>
            <person name="Ng V."/>
            <person name="Clum A."/>
            <person name="Ohm R."/>
            <person name="Martin F."/>
            <person name="Silar P."/>
            <person name="Natvig D."/>
            <person name="Lalanne C."/>
            <person name="Gautier V."/>
            <person name="Ament-Velasquez S.L."/>
            <person name="Kruys A."/>
            <person name="Hutchinson M.I."/>
            <person name="Powell A.J."/>
            <person name="Barry K."/>
            <person name="Miller A.N."/>
            <person name="Grigoriev I.V."/>
            <person name="Debuchy R."/>
            <person name="Gladieux P."/>
            <person name="Thoren M.H."/>
            <person name="Johannesson H."/>
        </authorList>
    </citation>
    <scope>NUCLEOTIDE SEQUENCE</scope>
    <source>
        <strain evidence="1">CBS 731.68</strain>
    </source>
</reference>
<dbReference type="EMBL" id="MU853225">
    <property type="protein sequence ID" value="KAK4125505.1"/>
    <property type="molecule type" value="Genomic_DNA"/>
</dbReference>